<dbReference type="STRING" id="47866.GA0074694_2111"/>
<proteinExistence type="predicted"/>
<evidence type="ECO:0000313" key="3">
    <source>
        <dbReference type="Proteomes" id="UP000198906"/>
    </source>
</evidence>
<feature type="region of interest" description="Disordered" evidence="1">
    <location>
        <begin position="201"/>
        <end position="222"/>
    </location>
</feature>
<feature type="compositionally biased region" description="Polar residues" evidence="1">
    <location>
        <begin position="331"/>
        <end position="344"/>
    </location>
</feature>
<keyword evidence="3" id="KW-1185">Reference proteome</keyword>
<dbReference type="Pfam" id="PF18143">
    <property type="entry name" value="HAD_SAK_2"/>
    <property type="match status" value="1"/>
</dbReference>
<name>A0A1C6RKY6_9ACTN</name>
<evidence type="ECO:0000313" key="2">
    <source>
        <dbReference type="EMBL" id="SCL17733.1"/>
    </source>
</evidence>
<reference evidence="3" key="1">
    <citation type="submission" date="2016-06" db="EMBL/GenBank/DDBJ databases">
        <authorList>
            <person name="Varghese N."/>
        </authorList>
    </citation>
    <scope>NUCLEOTIDE SEQUENCE [LARGE SCALE GENOMIC DNA]</scope>
    <source>
        <strain evidence="3">DSM 46123</strain>
    </source>
</reference>
<evidence type="ECO:0000256" key="1">
    <source>
        <dbReference type="SAM" id="MobiDB-lite"/>
    </source>
</evidence>
<dbReference type="Proteomes" id="UP000198906">
    <property type="component" value="Unassembled WGS sequence"/>
</dbReference>
<protein>
    <submittedName>
        <fullName evidence="2">Uncharacterized protein</fullName>
    </submittedName>
</protein>
<feature type="compositionally biased region" description="Basic and acidic residues" evidence="1">
    <location>
        <begin position="13"/>
        <end position="25"/>
    </location>
</feature>
<dbReference type="AlphaFoldDB" id="A0A1C6RKY6"/>
<dbReference type="InterPro" id="IPR036412">
    <property type="entry name" value="HAD-like_sf"/>
</dbReference>
<sequence>MPDATLPFPTSNPRDRVYPRFREPLPHPGHPARPVIAIDVDGVLNPDHPPTARQLGYRPHRYDGPGPTGQHVSGDVWLHPDHGAWLNELTSNADLVWCTSWGQIAATWIGPRLGLPADLPVIDAGPGGIRFGRQLKLAALYRAIGTRPVAVLDNEFGGRDPVEAADRTARGSATLLVPVNSASGLQREHIDQVIHWLDQAAASQEPSRRPGDTATGWTALGRGDDELRDDGYDLSVGDPVLRKSRLLSKQCATCVFRPGNLMRLSDGRLRDLVNQARRNESFIVCHDTLPHHRYPDVKPAICRGFADRYSTQALQVIERIFGFIEVDPPSWNTGQTDGSPTTGDDATMSAEPRTASAD</sequence>
<feature type="region of interest" description="Disordered" evidence="1">
    <location>
        <begin position="331"/>
        <end position="358"/>
    </location>
</feature>
<dbReference type="EMBL" id="FMHU01000001">
    <property type="protein sequence ID" value="SCL17733.1"/>
    <property type="molecule type" value="Genomic_DNA"/>
</dbReference>
<gene>
    <name evidence="2" type="ORF">GA0074694_2111</name>
</gene>
<feature type="region of interest" description="Disordered" evidence="1">
    <location>
        <begin position="1"/>
        <end position="30"/>
    </location>
</feature>
<accession>A0A1C6RKY6</accession>
<organism evidence="2 3">
    <name type="scientific">Micromonospora inyonensis</name>
    <dbReference type="NCBI Taxonomy" id="47866"/>
    <lineage>
        <taxon>Bacteria</taxon>
        <taxon>Bacillati</taxon>
        <taxon>Actinomycetota</taxon>
        <taxon>Actinomycetes</taxon>
        <taxon>Micromonosporales</taxon>
        <taxon>Micromonosporaceae</taxon>
        <taxon>Micromonospora</taxon>
    </lineage>
</organism>
<dbReference type="RefSeq" id="WP_245714629.1">
    <property type="nucleotide sequence ID" value="NZ_FMHU01000001.1"/>
</dbReference>
<dbReference type="SUPFAM" id="SSF56784">
    <property type="entry name" value="HAD-like"/>
    <property type="match status" value="1"/>
</dbReference>